<evidence type="ECO:0000313" key="1">
    <source>
        <dbReference type="EMBL" id="PIS38898.1"/>
    </source>
</evidence>
<dbReference type="EMBL" id="PEYE01000026">
    <property type="protein sequence ID" value="PIS38898.1"/>
    <property type="molecule type" value="Genomic_DNA"/>
</dbReference>
<evidence type="ECO:0000313" key="2">
    <source>
        <dbReference type="Proteomes" id="UP000229390"/>
    </source>
</evidence>
<dbReference type="Proteomes" id="UP000229390">
    <property type="component" value="Unassembled WGS sequence"/>
</dbReference>
<dbReference type="AlphaFoldDB" id="A0A2M6T0Y2"/>
<comment type="caution">
    <text evidence="1">The sequence shown here is derived from an EMBL/GenBank/DDBJ whole genome shotgun (WGS) entry which is preliminary data.</text>
</comment>
<protein>
    <submittedName>
        <fullName evidence="1">Uncharacterized protein</fullName>
    </submittedName>
</protein>
<reference evidence="2" key="1">
    <citation type="submission" date="2017-09" db="EMBL/GenBank/DDBJ databases">
        <title>Depth-based differentiation of microbial function through sediment-hosted aquifers and enrichment of novel symbionts in the deep terrestrial subsurface.</title>
        <authorList>
            <person name="Probst A.J."/>
            <person name="Ladd B."/>
            <person name="Jarett J.K."/>
            <person name="Geller-Mcgrath D.E."/>
            <person name="Sieber C.M.K."/>
            <person name="Emerson J.B."/>
            <person name="Anantharaman K."/>
            <person name="Thomas B.C."/>
            <person name="Malmstrom R."/>
            <person name="Stieglmeier M."/>
            <person name="Klingl A."/>
            <person name="Woyke T."/>
            <person name="Ryan C.M."/>
            <person name="Banfield J.F."/>
        </authorList>
    </citation>
    <scope>NUCLEOTIDE SEQUENCE [LARGE SCALE GENOMIC DNA]</scope>
</reference>
<proteinExistence type="predicted"/>
<gene>
    <name evidence="1" type="ORF">COT34_01510</name>
</gene>
<sequence length="237" mass="27705">MRSKYFSFKRKVIELRRQGKTYGEIRLAVNRQIPKSTLSNWCKNVILPNEYNERLKKIIAKNSEKSRAYALVINKIRREKYLQSIIEKEKRLAIKLRDKDVAKIALSMLYLGEGAKWKGHSGLFLGSSDPDIILLYILLLAKCHGIKSNQLRCRIGYRADQNIRKLERYWSHVTKIPIRNFYKTKPDPRTKGKKTRKVDYKGVCVITCAGARIQLELEALAKLFLENLRAHSLEEKR</sequence>
<name>A0A2M6T0Y2_9BACT</name>
<organism evidence="1 2">
    <name type="scientific">Candidatus Nealsonbacteria bacterium CG08_land_8_20_14_0_20_43_11</name>
    <dbReference type="NCBI Taxonomy" id="1974706"/>
    <lineage>
        <taxon>Bacteria</taxon>
        <taxon>Candidatus Nealsoniibacteriota</taxon>
    </lineage>
</organism>
<accession>A0A2M6T0Y2</accession>